<dbReference type="Proteomes" id="UP001066276">
    <property type="component" value="Chromosome 9"/>
</dbReference>
<name>A0AAV7MRD5_PLEWA</name>
<organism evidence="1 2">
    <name type="scientific">Pleurodeles waltl</name>
    <name type="common">Iberian ribbed newt</name>
    <dbReference type="NCBI Taxonomy" id="8319"/>
    <lineage>
        <taxon>Eukaryota</taxon>
        <taxon>Metazoa</taxon>
        <taxon>Chordata</taxon>
        <taxon>Craniata</taxon>
        <taxon>Vertebrata</taxon>
        <taxon>Euteleostomi</taxon>
        <taxon>Amphibia</taxon>
        <taxon>Batrachia</taxon>
        <taxon>Caudata</taxon>
        <taxon>Salamandroidea</taxon>
        <taxon>Salamandridae</taxon>
        <taxon>Pleurodelinae</taxon>
        <taxon>Pleurodeles</taxon>
    </lineage>
</organism>
<keyword evidence="2" id="KW-1185">Reference proteome</keyword>
<accession>A0AAV7MRD5</accession>
<protein>
    <submittedName>
        <fullName evidence="1">Uncharacterized protein</fullName>
    </submittedName>
</protein>
<dbReference type="AlphaFoldDB" id="A0AAV7MRD5"/>
<evidence type="ECO:0000313" key="1">
    <source>
        <dbReference type="EMBL" id="KAJ1105941.1"/>
    </source>
</evidence>
<reference evidence="1" key="1">
    <citation type="journal article" date="2022" name="bioRxiv">
        <title>Sequencing and chromosome-scale assembly of the giantPleurodeles waltlgenome.</title>
        <authorList>
            <person name="Brown T."/>
            <person name="Elewa A."/>
            <person name="Iarovenko S."/>
            <person name="Subramanian E."/>
            <person name="Araus A.J."/>
            <person name="Petzold A."/>
            <person name="Susuki M."/>
            <person name="Suzuki K.-i.T."/>
            <person name="Hayashi T."/>
            <person name="Toyoda A."/>
            <person name="Oliveira C."/>
            <person name="Osipova E."/>
            <person name="Leigh N.D."/>
            <person name="Simon A."/>
            <person name="Yun M.H."/>
        </authorList>
    </citation>
    <scope>NUCLEOTIDE SEQUENCE</scope>
    <source>
        <strain evidence="1">20211129_DDA</strain>
        <tissue evidence="1">Liver</tissue>
    </source>
</reference>
<proteinExistence type="predicted"/>
<comment type="caution">
    <text evidence="1">The sequence shown here is derived from an EMBL/GenBank/DDBJ whole genome shotgun (WGS) entry which is preliminary data.</text>
</comment>
<dbReference type="EMBL" id="JANPWB010000013">
    <property type="protein sequence ID" value="KAJ1105941.1"/>
    <property type="molecule type" value="Genomic_DNA"/>
</dbReference>
<gene>
    <name evidence="1" type="ORF">NDU88_003344</name>
</gene>
<sequence length="115" mass="13300">MVPARTVDKEVICKVPFFKRYTSPRCELCVGNLPWEDQPQSRYGSWSEHADDILPSRVDHEVRCSEQVLPKHLLHSKGDRKEERWTERLTGRLSQDGSKLVLNPIFEASQLPQGE</sequence>
<evidence type="ECO:0000313" key="2">
    <source>
        <dbReference type="Proteomes" id="UP001066276"/>
    </source>
</evidence>